<dbReference type="EMBL" id="JASVDS010000001">
    <property type="protein sequence ID" value="MDL5030701.1"/>
    <property type="molecule type" value="Genomic_DNA"/>
</dbReference>
<reference evidence="2 3" key="1">
    <citation type="submission" date="2023-06" db="EMBL/GenBank/DDBJ databases">
        <title>Pelomonas sp. APW6 16S ribosomal RNA gene genome sequencing and assembly.</title>
        <authorList>
            <person name="Woo H."/>
        </authorList>
    </citation>
    <scope>NUCLEOTIDE SEQUENCE [LARGE SCALE GENOMIC DNA]</scope>
    <source>
        <strain evidence="2 3">APW6</strain>
    </source>
</reference>
<dbReference type="Proteomes" id="UP001238603">
    <property type="component" value="Unassembled WGS sequence"/>
</dbReference>
<keyword evidence="3" id="KW-1185">Reference proteome</keyword>
<gene>
    <name evidence="2" type="ORF">QRD43_02185</name>
</gene>
<keyword evidence="1" id="KW-0812">Transmembrane</keyword>
<evidence type="ECO:0008006" key="4">
    <source>
        <dbReference type="Google" id="ProtNLM"/>
    </source>
</evidence>
<accession>A0ABT7LGL0</accession>
<keyword evidence="1" id="KW-1133">Transmembrane helix</keyword>
<protein>
    <recommendedName>
        <fullName evidence="4">HEAT repeat domain-containing protein</fullName>
    </recommendedName>
</protein>
<organism evidence="2 3">
    <name type="scientific">Roseateles subflavus</name>
    <dbReference type="NCBI Taxonomy" id="3053353"/>
    <lineage>
        <taxon>Bacteria</taxon>
        <taxon>Pseudomonadati</taxon>
        <taxon>Pseudomonadota</taxon>
        <taxon>Betaproteobacteria</taxon>
        <taxon>Burkholderiales</taxon>
        <taxon>Sphaerotilaceae</taxon>
        <taxon>Roseateles</taxon>
    </lineage>
</organism>
<dbReference type="RefSeq" id="WP_285980832.1">
    <property type="nucleotide sequence ID" value="NZ_JASVDS010000001.1"/>
</dbReference>
<proteinExistence type="predicted"/>
<evidence type="ECO:0000313" key="3">
    <source>
        <dbReference type="Proteomes" id="UP001238603"/>
    </source>
</evidence>
<keyword evidence="1" id="KW-0472">Membrane</keyword>
<name>A0ABT7LGL0_9BURK</name>
<feature type="transmembrane region" description="Helical" evidence="1">
    <location>
        <begin position="35"/>
        <end position="57"/>
    </location>
</feature>
<evidence type="ECO:0000313" key="2">
    <source>
        <dbReference type="EMBL" id="MDL5030701.1"/>
    </source>
</evidence>
<sequence>MKTIAALMSAACPRQLVSGQSSQRLLSTSMTTRKLSIKHALWVTVAAVLGIAVLGYVRWSELAGTSLDGALVVKHPESGRSNEVPNAAPAASLAAVPVSGVAQAGKGTPPAKLQANMVNWDRFPGGLMPATARALREQDGRAAYELVSLIEACERLPESMERTRQHLTEMQAQRILKPSDQRWTTQYLNAMQQDLAQCQAVSGDRKALRRQLLEVALRDRVEGAGMALFLEGLERPDVLAQVLREAEAGDGLAVKQVALGVLPAASPLQREAARDALVRGAQDPALNADPIDNLQRHLRALERHVAVEVARADPGNAAKAAAADTAYVGGVAPKLHPSSDPQVRALADQYLAALKRRQMAQQSAG</sequence>
<comment type="caution">
    <text evidence="2">The sequence shown here is derived from an EMBL/GenBank/DDBJ whole genome shotgun (WGS) entry which is preliminary data.</text>
</comment>
<evidence type="ECO:0000256" key="1">
    <source>
        <dbReference type="SAM" id="Phobius"/>
    </source>
</evidence>